<evidence type="ECO:0000256" key="4">
    <source>
        <dbReference type="ARBA" id="ARBA00022832"/>
    </source>
</evidence>
<evidence type="ECO:0000259" key="7">
    <source>
        <dbReference type="PROSITE" id="PS50075"/>
    </source>
</evidence>
<dbReference type="Pfam" id="PF00109">
    <property type="entry name" value="ketoacyl-synt"/>
    <property type="match status" value="1"/>
</dbReference>
<keyword evidence="4" id="KW-0276">Fatty acid metabolism</keyword>
<dbReference type="SMART" id="SM00823">
    <property type="entry name" value="PKS_PP"/>
    <property type="match status" value="1"/>
</dbReference>
<feature type="domain" description="Carrier" evidence="7">
    <location>
        <begin position="1367"/>
        <end position="1443"/>
    </location>
</feature>
<dbReference type="Gene3D" id="3.40.50.720">
    <property type="entry name" value="NAD(P)-binding Rossmann-like Domain"/>
    <property type="match status" value="1"/>
</dbReference>
<keyword evidence="9" id="KW-0012">Acyltransferase</keyword>
<keyword evidence="6" id="KW-0511">Multifunctional enzyme</keyword>
<evidence type="ECO:0000256" key="1">
    <source>
        <dbReference type="ARBA" id="ARBA00022450"/>
    </source>
</evidence>
<comment type="caution">
    <text evidence="9">The sequence shown here is derived from an EMBL/GenBank/DDBJ whole genome shotgun (WGS) entry which is preliminary data.</text>
</comment>
<evidence type="ECO:0000259" key="8">
    <source>
        <dbReference type="PROSITE" id="PS52004"/>
    </source>
</evidence>
<dbReference type="Gene3D" id="3.40.47.10">
    <property type="match status" value="1"/>
</dbReference>
<evidence type="ECO:0000256" key="3">
    <source>
        <dbReference type="ARBA" id="ARBA00022679"/>
    </source>
</evidence>
<dbReference type="SUPFAM" id="SSF53901">
    <property type="entry name" value="Thiolase-like"/>
    <property type="match status" value="1"/>
</dbReference>
<dbReference type="SUPFAM" id="SSF51735">
    <property type="entry name" value="NAD(P)-binding Rossmann-fold domains"/>
    <property type="match status" value="2"/>
</dbReference>
<evidence type="ECO:0000256" key="5">
    <source>
        <dbReference type="ARBA" id="ARBA00023098"/>
    </source>
</evidence>
<proteinExistence type="predicted"/>
<dbReference type="InterPro" id="IPR036291">
    <property type="entry name" value="NAD(P)-bd_dom_sf"/>
</dbReference>
<gene>
    <name evidence="9" type="ORF">EXN68_23325</name>
</gene>
<dbReference type="InterPro" id="IPR014031">
    <property type="entry name" value="Ketoacyl_synth_C"/>
</dbReference>
<organism evidence="9 10">
    <name type="scientific">Rhizobium rhizogenes</name>
    <name type="common">Agrobacterium rhizogenes</name>
    <dbReference type="NCBI Taxonomy" id="359"/>
    <lineage>
        <taxon>Bacteria</taxon>
        <taxon>Pseudomonadati</taxon>
        <taxon>Pseudomonadota</taxon>
        <taxon>Alphaproteobacteria</taxon>
        <taxon>Hyphomicrobiales</taxon>
        <taxon>Rhizobiaceae</taxon>
        <taxon>Rhizobium/Agrobacterium group</taxon>
        <taxon>Rhizobium</taxon>
    </lineage>
</organism>
<dbReference type="InterPro" id="IPR009081">
    <property type="entry name" value="PP-bd_ACP"/>
</dbReference>
<accession>A0A546X9C9</accession>
<dbReference type="Gene3D" id="3.30.70.250">
    <property type="entry name" value="Malonyl-CoA ACP transacylase, ACP-binding"/>
    <property type="match status" value="1"/>
</dbReference>
<evidence type="ECO:0000313" key="10">
    <source>
        <dbReference type="Proteomes" id="UP000315434"/>
    </source>
</evidence>
<dbReference type="GO" id="GO:0006633">
    <property type="term" value="P:fatty acid biosynthetic process"/>
    <property type="evidence" value="ECO:0007669"/>
    <property type="project" value="InterPro"/>
</dbReference>
<dbReference type="Pfam" id="PF00698">
    <property type="entry name" value="Acyl_transf_1"/>
    <property type="match status" value="1"/>
</dbReference>
<dbReference type="PROSITE" id="PS00606">
    <property type="entry name" value="KS3_1"/>
    <property type="match status" value="1"/>
</dbReference>
<evidence type="ECO:0000256" key="6">
    <source>
        <dbReference type="ARBA" id="ARBA00023268"/>
    </source>
</evidence>
<dbReference type="InterPro" id="IPR016035">
    <property type="entry name" value="Acyl_Trfase/lysoPLipase"/>
</dbReference>
<dbReference type="PROSITE" id="PS50075">
    <property type="entry name" value="CARRIER"/>
    <property type="match status" value="1"/>
</dbReference>
<dbReference type="Gene3D" id="3.30.70.3290">
    <property type="match status" value="1"/>
</dbReference>
<dbReference type="Pfam" id="PF02801">
    <property type="entry name" value="Ketoacyl-synt_C"/>
    <property type="match status" value="1"/>
</dbReference>
<dbReference type="InterPro" id="IPR029058">
    <property type="entry name" value="AB_hydrolase_fold"/>
</dbReference>
<feature type="domain" description="Ketosynthase family 3 (KS3)" evidence="8">
    <location>
        <begin position="14"/>
        <end position="438"/>
    </location>
</feature>
<dbReference type="InterPro" id="IPR001227">
    <property type="entry name" value="Ac_transferase_dom_sf"/>
</dbReference>
<dbReference type="InterPro" id="IPR018201">
    <property type="entry name" value="Ketoacyl_synth_AS"/>
</dbReference>
<dbReference type="Proteomes" id="UP000315434">
    <property type="component" value="Unassembled WGS sequence"/>
</dbReference>
<sequence>MSDYTSASNQDRNAFRVAVIGMAGRFPGASDIESFWDNLVHGRESVKEWTDEELIALGVPPEQLVDPDFVRASAPLEGADQFDAEFFGYSPSEAEILDPQQRLFLECAWAALERAGYQGDTFDGSIGVYASSGFNTYLLNLHANAAVRQSISPFELFVANDKDFLATRTAYKLNLRGPAMTVQTACSSSLVSIHVAAQSLIAGECDIALAGGVTVSRSHGYVAREGGILSPDGHCRAFDADAAGTVPGSGVGVVVLKRLEDALADGDTIDAVIIGSAINNDGALKASFTAPQVDSQAMVISEAHAAAGISADSIGYIEAHGTGTSLGDPIEIAALTQAFRKTTTRTGYCAIGSVKTNIGHLDTAAGIAGFIKTVLCLKHGRIPASLHFKQANAKIDFPASPFAVNTALRDWDAVESPRRAGISSLGIGGTNAHLVLEEAPTDAGARAKTQPASPQLLVFSARNDAALSALLSAQAKAFEANPELAINDVAFTLRQGRKAFSHRQSLVADDLASAATELHRLAAQKPSIAGGTPSAVFLFPGQGSQYAGMGKDLYERVELFRAPFDACADRLSKIMQRDFRADLFAGHEDIHNTDFAQPALFAVEYALAKAWMARGVIPQALHGHSIGEYVATCLAGVFDLDTALSLVVARGRLMQQAAPGAMLAVVHPDAPIDRWLNADIALAASNAPGLSVVSGSTDAIARLETELKQARYVTRRLKTGHAFHSPMMAQAAARYLEELRNVRLSPPSIAMISNVTGTWLSASQATDPNYWARHLEQTVRFDEGMRTLLGIDNTVFIEVGPGSALSGLVSEQAIAEDRIIPCLGRARPENETGQYLAALGQYWRTGGHLDWQAVSAEGGRVPLATYPFQGQRYWISAQTAENHAPVSTAVDSARIYRPTWQRLPPATPADCRNRRVLILNEGRIGKSLAARLEGAGAQAYRAIEGDRFDECDFRCFSLAGHSAADFARLLDTLGERGALPQDILYLWPLNPGRRDEVTTLLNLVRALTAQGHKSNLTLVTNGATDVTGLENLDELQSQLPGILKVAGQEYEDLTCRHIDIMVAQDMADQAIADRLLAEFNGSGPVVAIRGPHRWSHGFAPLDLPEPQAAARLKKNGIYVVIGNIAEGVGTAWLDHLAKISCTRLSVLQSIKDAETAIRLDAAIDTRRIDCNDPAAIGAALDEVVSKHGRIDGIFLSMPQANRQAAAPLSMMDDTHLSYNEAVRIAPLQALIKAMEQRRAGFCCIQSSLATVIGGVGLAAYTSGYQAVELLVAAQSRSARMPWFAIGYPLIDVLAAGKRSSLDTNAYAVASDDAWDLTRRIIENGITGTTMLSRSDITVAPTAVKKAQLSKAAVSGRARPAMSTPFIAPRTHTETTVAGIFEELIGVSGIGVDDGFYELGGHSLLAIRVVAKLRETFPVKIEMRELLFENPTVARVASMITAHMPDEGDLDEMAALLMEIESLSDSEVQSALGGAEAR</sequence>
<dbReference type="SUPFAM" id="SSF52151">
    <property type="entry name" value="FabD/lysophospholipase-like"/>
    <property type="match status" value="1"/>
</dbReference>
<dbReference type="Pfam" id="PF22621">
    <property type="entry name" value="CurL-like_PKS_C"/>
    <property type="match status" value="1"/>
</dbReference>
<protein>
    <submittedName>
        <fullName evidence="9">Acyltransferase domain-containing protein</fullName>
    </submittedName>
</protein>
<dbReference type="RefSeq" id="WP_142843138.1">
    <property type="nucleotide sequence ID" value="NZ_SGNY01000010.1"/>
</dbReference>
<dbReference type="InterPro" id="IPR036736">
    <property type="entry name" value="ACP-like_sf"/>
</dbReference>
<name>A0A546X9C9_RHIRH</name>
<dbReference type="InterPro" id="IPR006162">
    <property type="entry name" value="Ppantetheine_attach_site"/>
</dbReference>
<keyword evidence="3 9" id="KW-0808">Transferase</keyword>
<keyword evidence="1" id="KW-0596">Phosphopantetheine</keyword>
<dbReference type="Pfam" id="PF08659">
    <property type="entry name" value="KR"/>
    <property type="match status" value="1"/>
</dbReference>
<dbReference type="PANTHER" id="PTHR43775:SF37">
    <property type="entry name" value="SI:DKEY-61P9.11"/>
    <property type="match status" value="1"/>
</dbReference>
<dbReference type="SUPFAM" id="SSF55048">
    <property type="entry name" value="Probable ACP-binding domain of malonyl-CoA ACP transacylase"/>
    <property type="match status" value="1"/>
</dbReference>
<evidence type="ECO:0000256" key="2">
    <source>
        <dbReference type="ARBA" id="ARBA00022553"/>
    </source>
</evidence>
<dbReference type="PROSITE" id="PS00012">
    <property type="entry name" value="PHOSPHOPANTETHEINE"/>
    <property type="match status" value="1"/>
</dbReference>
<dbReference type="GO" id="GO:0004312">
    <property type="term" value="F:fatty acid synthase activity"/>
    <property type="evidence" value="ECO:0007669"/>
    <property type="project" value="TreeGrafter"/>
</dbReference>
<dbReference type="PROSITE" id="PS52004">
    <property type="entry name" value="KS3_2"/>
    <property type="match status" value="1"/>
</dbReference>
<dbReference type="InterPro" id="IPR020841">
    <property type="entry name" value="PKS_Beta-ketoAc_synthase_dom"/>
</dbReference>
<dbReference type="InterPro" id="IPR050091">
    <property type="entry name" value="PKS_NRPS_Biosynth_Enz"/>
</dbReference>
<dbReference type="GO" id="GO:0031177">
    <property type="term" value="F:phosphopantetheine binding"/>
    <property type="evidence" value="ECO:0007669"/>
    <property type="project" value="InterPro"/>
</dbReference>
<dbReference type="SMART" id="SM00827">
    <property type="entry name" value="PKS_AT"/>
    <property type="match status" value="1"/>
</dbReference>
<dbReference type="Gene3D" id="3.40.366.10">
    <property type="entry name" value="Malonyl-Coenzyme A Acyl Carrier Protein, domain 2"/>
    <property type="match status" value="1"/>
</dbReference>
<dbReference type="InterPro" id="IPR014030">
    <property type="entry name" value="Ketoacyl_synth_N"/>
</dbReference>
<dbReference type="SMART" id="SM00825">
    <property type="entry name" value="PKS_KS"/>
    <property type="match status" value="1"/>
</dbReference>
<dbReference type="FunFam" id="3.40.47.10:FF:000042">
    <property type="entry name" value="Polyketide synthase Pks13"/>
    <property type="match status" value="1"/>
</dbReference>
<reference evidence="9 10" key="1">
    <citation type="journal article" date="2019" name="Appl. Microbiol. Biotechnol.">
        <title>Differential efficiency of wild type rhizogenic strains for rol gene transformation of plants.</title>
        <authorList>
            <person name="Desmet S."/>
            <person name="De Keyser E."/>
            <person name="Van Vaerenbergh J."/>
            <person name="Baeyen S."/>
            <person name="Van Huylenbroeck J."/>
            <person name="Geelen D."/>
            <person name="Dhooghe E."/>
        </authorList>
    </citation>
    <scope>NUCLEOTIDE SEQUENCE [LARGE SCALE GENOMIC DNA]</scope>
    <source>
        <strain evidence="9 10">GBBC3284</strain>
    </source>
</reference>
<dbReference type="InterPro" id="IPR016036">
    <property type="entry name" value="Malonyl_transacylase_ACP-bd"/>
</dbReference>
<dbReference type="EMBL" id="SGNY01000010">
    <property type="protein sequence ID" value="TRA97362.1"/>
    <property type="molecule type" value="Genomic_DNA"/>
</dbReference>
<keyword evidence="2" id="KW-0597">Phosphoprotein</keyword>
<dbReference type="InterPro" id="IPR016039">
    <property type="entry name" value="Thiolase-like"/>
</dbReference>
<dbReference type="CDD" id="cd00833">
    <property type="entry name" value="PKS"/>
    <property type="match status" value="1"/>
</dbReference>
<dbReference type="OrthoDB" id="9778690at2"/>
<dbReference type="InterPro" id="IPR020806">
    <property type="entry name" value="PKS_PP-bd"/>
</dbReference>
<dbReference type="InterPro" id="IPR013968">
    <property type="entry name" value="PKS_KR"/>
</dbReference>
<dbReference type="PANTHER" id="PTHR43775">
    <property type="entry name" value="FATTY ACID SYNTHASE"/>
    <property type="match status" value="1"/>
</dbReference>
<dbReference type="Gene3D" id="3.40.50.1820">
    <property type="entry name" value="alpha/beta hydrolase"/>
    <property type="match status" value="1"/>
</dbReference>
<keyword evidence="5" id="KW-0443">Lipid metabolism</keyword>
<evidence type="ECO:0000313" key="9">
    <source>
        <dbReference type="EMBL" id="TRA97362.1"/>
    </source>
</evidence>
<dbReference type="SUPFAM" id="SSF47336">
    <property type="entry name" value="ACP-like"/>
    <property type="match status" value="1"/>
</dbReference>
<dbReference type="Pfam" id="PF00550">
    <property type="entry name" value="PP-binding"/>
    <property type="match status" value="1"/>
</dbReference>
<dbReference type="InterPro" id="IPR014043">
    <property type="entry name" value="Acyl_transferase_dom"/>
</dbReference>
<dbReference type="GO" id="GO:0004315">
    <property type="term" value="F:3-oxoacyl-[acyl-carrier-protein] synthase activity"/>
    <property type="evidence" value="ECO:0007669"/>
    <property type="project" value="InterPro"/>
</dbReference>